<dbReference type="SUPFAM" id="SSF53850">
    <property type="entry name" value="Periplasmic binding protein-like II"/>
    <property type="match status" value="1"/>
</dbReference>
<dbReference type="AlphaFoldDB" id="A0A7W9YLA5"/>
<dbReference type="GO" id="GO:0030973">
    <property type="term" value="F:molybdate ion binding"/>
    <property type="evidence" value="ECO:0007669"/>
    <property type="project" value="TreeGrafter"/>
</dbReference>
<dbReference type="RefSeq" id="WP_184077158.1">
    <property type="nucleotide sequence ID" value="NZ_JACHDS010000001.1"/>
</dbReference>
<reference evidence="6 7" key="1">
    <citation type="submission" date="2020-08" db="EMBL/GenBank/DDBJ databases">
        <title>Sequencing the genomes of 1000 actinobacteria strains.</title>
        <authorList>
            <person name="Klenk H.-P."/>
        </authorList>
    </citation>
    <scope>NUCLEOTIDE SEQUENCE [LARGE SCALE GENOMIC DNA]</scope>
    <source>
        <strain evidence="6 7">DSM 46659</strain>
    </source>
</reference>
<dbReference type="EMBL" id="JACHDS010000001">
    <property type="protein sequence ID" value="MBB6173641.1"/>
    <property type="molecule type" value="Genomic_DNA"/>
</dbReference>
<comment type="similarity">
    <text evidence="1">Belongs to the bacterial solute-binding protein ModA family.</text>
</comment>
<feature type="chain" id="PRO_5038897078" evidence="5">
    <location>
        <begin position="28"/>
        <end position="258"/>
    </location>
</feature>
<dbReference type="NCBIfam" id="TIGR01256">
    <property type="entry name" value="modA"/>
    <property type="match status" value="1"/>
</dbReference>
<dbReference type="InterPro" id="IPR005950">
    <property type="entry name" value="ModA"/>
</dbReference>
<name>A0A7W9YLA5_9ACTN</name>
<evidence type="ECO:0000256" key="1">
    <source>
        <dbReference type="ARBA" id="ARBA00009175"/>
    </source>
</evidence>
<comment type="caution">
    <text evidence="6">The sequence shown here is derived from an EMBL/GenBank/DDBJ whole genome shotgun (WGS) entry which is preliminary data.</text>
</comment>
<protein>
    <submittedName>
        <fullName evidence="6">Molybdate transport system substrate-binding protein</fullName>
    </submittedName>
</protein>
<feature type="binding site" evidence="4">
    <location>
        <position position="194"/>
    </location>
    <ligand>
        <name>molybdate</name>
        <dbReference type="ChEBI" id="CHEBI:36264"/>
    </ligand>
</feature>
<dbReference type="PROSITE" id="PS51257">
    <property type="entry name" value="PROKAR_LIPOPROTEIN"/>
    <property type="match status" value="1"/>
</dbReference>
<dbReference type="GO" id="GO:0015689">
    <property type="term" value="P:molybdate ion transport"/>
    <property type="evidence" value="ECO:0007669"/>
    <property type="project" value="InterPro"/>
</dbReference>
<keyword evidence="7" id="KW-1185">Reference proteome</keyword>
<feature type="signal peptide" evidence="5">
    <location>
        <begin position="1"/>
        <end position="27"/>
    </location>
</feature>
<keyword evidence="3 5" id="KW-0732">Signal</keyword>
<dbReference type="GO" id="GO:0046872">
    <property type="term" value="F:metal ion binding"/>
    <property type="evidence" value="ECO:0007669"/>
    <property type="project" value="UniProtKB-KW"/>
</dbReference>
<keyword evidence="2 4" id="KW-0479">Metal-binding</keyword>
<dbReference type="Gene3D" id="3.40.190.10">
    <property type="entry name" value="Periplasmic binding protein-like II"/>
    <property type="match status" value="2"/>
</dbReference>
<evidence type="ECO:0000256" key="4">
    <source>
        <dbReference type="PIRSR" id="PIRSR004846-1"/>
    </source>
</evidence>
<dbReference type="PANTHER" id="PTHR30632:SF0">
    <property type="entry name" value="SULFATE-BINDING PROTEIN"/>
    <property type="match status" value="1"/>
</dbReference>
<keyword evidence="4" id="KW-0500">Molybdenum</keyword>
<dbReference type="InterPro" id="IPR050682">
    <property type="entry name" value="ModA/WtpA"/>
</dbReference>
<feature type="binding site" evidence="4">
    <location>
        <position position="176"/>
    </location>
    <ligand>
        <name>molybdate</name>
        <dbReference type="ChEBI" id="CHEBI:36264"/>
    </ligand>
</feature>
<organism evidence="6 7">
    <name type="scientific">Nocardiopsis mwathae</name>
    <dbReference type="NCBI Taxonomy" id="1472723"/>
    <lineage>
        <taxon>Bacteria</taxon>
        <taxon>Bacillati</taxon>
        <taxon>Actinomycetota</taxon>
        <taxon>Actinomycetes</taxon>
        <taxon>Streptosporangiales</taxon>
        <taxon>Nocardiopsidaceae</taxon>
        <taxon>Nocardiopsis</taxon>
    </lineage>
</organism>
<accession>A0A7W9YLA5</accession>
<evidence type="ECO:0000313" key="6">
    <source>
        <dbReference type="EMBL" id="MBB6173641.1"/>
    </source>
</evidence>
<sequence length="258" mass="25706">MPSAWRAVGAPLLAGAALMGAAGCGGAGGPAADGAATLTVFAAASLTDTFTELGERFEDEHPGTRVVFNFAGSSTLARQIDAGANADVFAAAGPDPMDQVAQAGRVAGEPVVFARNTLRIAVPPGNPGDVAGLADLAEPGVAVALCAEQVPCGTAARTVLDAAGVEVPSASAEEDVRAALTKVTLGEVDAALVYATDIDAADGAVEGVEFATAEEAVNDYPIAALTDAPEPELARSWIDLARSEEGGQVLSDAGFRTT</sequence>
<dbReference type="Pfam" id="PF13531">
    <property type="entry name" value="SBP_bac_11"/>
    <property type="match status" value="1"/>
</dbReference>
<dbReference type="PIRSF" id="PIRSF004846">
    <property type="entry name" value="ModA"/>
    <property type="match status" value="1"/>
</dbReference>
<proteinExistence type="inferred from homology"/>
<dbReference type="Proteomes" id="UP000546642">
    <property type="component" value="Unassembled WGS sequence"/>
</dbReference>
<dbReference type="PANTHER" id="PTHR30632">
    <property type="entry name" value="MOLYBDATE-BINDING PERIPLASMIC PROTEIN"/>
    <property type="match status" value="1"/>
</dbReference>
<evidence type="ECO:0000313" key="7">
    <source>
        <dbReference type="Proteomes" id="UP000546642"/>
    </source>
</evidence>
<evidence type="ECO:0000256" key="2">
    <source>
        <dbReference type="ARBA" id="ARBA00022723"/>
    </source>
</evidence>
<feature type="binding site" evidence="4">
    <location>
        <position position="73"/>
    </location>
    <ligand>
        <name>molybdate</name>
        <dbReference type="ChEBI" id="CHEBI:36264"/>
    </ligand>
</feature>
<evidence type="ECO:0000256" key="5">
    <source>
        <dbReference type="SAM" id="SignalP"/>
    </source>
</evidence>
<feature type="binding site" evidence="4">
    <location>
        <position position="45"/>
    </location>
    <ligand>
        <name>molybdate</name>
        <dbReference type="ChEBI" id="CHEBI:36264"/>
    </ligand>
</feature>
<evidence type="ECO:0000256" key="3">
    <source>
        <dbReference type="ARBA" id="ARBA00022729"/>
    </source>
</evidence>
<gene>
    <name evidence="6" type="ORF">HNR23_003701</name>
</gene>